<dbReference type="Proteomes" id="UP000318307">
    <property type="component" value="Unassembled WGS sequence"/>
</dbReference>
<dbReference type="AlphaFoldDB" id="A0A562REW1"/>
<name>A0A562REW1_9BACT</name>
<feature type="domain" description="PNPLA" evidence="5">
    <location>
        <begin position="12"/>
        <end position="211"/>
    </location>
</feature>
<dbReference type="OrthoDB" id="9798773at2"/>
<gene>
    <name evidence="6" type="ORF">LZ24_02829</name>
</gene>
<dbReference type="SUPFAM" id="SSF52151">
    <property type="entry name" value="FabD/lysophospholipase-like"/>
    <property type="match status" value="1"/>
</dbReference>
<keyword evidence="2 4" id="KW-0442">Lipid degradation</keyword>
<evidence type="ECO:0000313" key="6">
    <source>
        <dbReference type="EMBL" id="TWI66930.1"/>
    </source>
</evidence>
<feature type="short sequence motif" description="DGA/G" evidence="4">
    <location>
        <begin position="198"/>
        <end position="200"/>
    </location>
</feature>
<feature type="active site" description="Proton acceptor" evidence="4">
    <location>
        <position position="198"/>
    </location>
</feature>
<dbReference type="PANTHER" id="PTHR14226:SF78">
    <property type="entry name" value="SLR0060 PROTEIN"/>
    <property type="match status" value="1"/>
</dbReference>
<sequence length="360" mass="40192">MGSGTKRKVVDLALQGGGAHGALTWGVLDRLLEDERIEIATLSGTSAGAMNAVVVAAGLDCGGREGARENLEKFWKAVSDAAMTSPIQRSIWDRLTGSYSLDRSPSYLFFEQLSRQFSPYELNPMNINPLRDLVSSMVDFHCVNHCTDIKVFVTATNVRTGRGKVFTQPELTVDTVMASACLPLMFQAVEINGEAYWDGGYIGNPALHPLVEDKATRDLIVVQINPMIRENIPKTSREIINRINEITFNSSLIKELRAIELLHQVIASEKLEAETYRDILVHIIHAEEDLKGLEASSKMNAEWAYLLYLKERGRSWASKFLENHYDDLGVRSSFDLKTLFTDSFRPPEVGENPVSKKKGR</sequence>
<dbReference type="EMBL" id="VLLC01000028">
    <property type="protein sequence ID" value="TWI66930.1"/>
    <property type="molecule type" value="Genomic_DNA"/>
</dbReference>
<keyword evidence="3 4" id="KW-0443">Lipid metabolism</keyword>
<evidence type="ECO:0000259" key="5">
    <source>
        <dbReference type="PROSITE" id="PS51635"/>
    </source>
</evidence>
<evidence type="ECO:0000313" key="7">
    <source>
        <dbReference type="Proteomes" id="UP000318307"/>
    </source>
</evidence>
<keyword evidence="7" id="KW-1185">Reference proteome</keyword>
<dbReference type="InterPro" id="IPR002641">
    <property type="entry name" value="PNPLA_dom"/>
</dbReference>
<reference evidence="6 7" key="1">
    <citation type="submission" date="2019-07" db="EMBL/GenBank/DDBJ databases">
        <title>Genome sequencing of 100 strains of the haloalkaliphilic chemolithoautotrophic sulfur-oxidizing bacterium Thioalkalivibrio.</title>
        <authorList>
            <person name="Muyzer G."/>
        </authorList>
    </citation>
    <scope>NUCLEOTIDE SEQUENCE [LARGE SCALE GENOMIC DNA]</scope>
    <source>
        <strain evidence="6 7">ASO4-4</strain>
    </source>
</reference>
<evidence type="ECO:0000256" key="2">
    <source>
        <dbReference type="ARBA" id="ARBA00022963"/>
    </source>
</evidence>
<feature type="short sequence motif" description="GXGXXG" evidence="4">
    <location>
        <begin position="16"/>
        <end position="21"/>
    </location>
</feature>
<evidence type="ECO:0000256" key="4">
    <source>
        <dbReference type="PROSITE-ProRule" id="PRU01161"/>
    </source>
</evidence>
<feature type="active site" description="Nucleophile" evidence="4">
    <location>
        <position position="46"/>
    </location>
</feature>
<dbReference type="RefSeq" id="WP_144686159.1">
    <property type="nucleotide sequence ID" value="NZ_VLLC01000028.1"/>
</dbReference>
<dbReference type="InterPro" id="IPR016035">
    <property type="entry name" value="Acyl_Trfase/lysoPLipase"/>
</dbReference>
<protein>
    <submittedName>
        <fullName evidence="6">NTE family protein</fullName>
    </submittedName>
</protein>
<feature type="short sequence motif" description="GXSXG" evidence="4">
    <location>
        <begin position="44"/>
        <end position="48"/>
    </location>
</feature>
<dbReference type="PANTHER" id="PTHR14226">
    <property type="entry name" value="NEUROPATHY TARGET ESTERASE/SWISS CHEESE D.MELANOGASTER"/>
    <property type="match status" value="1"/>
</dbReference>
<dbReference type="Pfam" id="PF01734">
    <property type="entry name" value="Patatin"/>
    <property type="match status" value="1"/>
</dbReference>
<dbReference type="GO" id="GO:0016787">
    <property type="term" value="F:hydrolase activity"/>
    <property type="evidence" value="ECO:0007669"/>
    <property type="project" value="UniProtKB-UniRule"/>
</dbReference>
<dbReference type="Gene3D" id="3.40.1090.10">
    <property type="entry name" value="Cytosolic phospholipase A2 catalytic domain"/>
    <property type="match status" value="2"/>
</dbReference>
<keyword evidence="1 4" id="KW-0378">Hydrolase</keyword>
<proteinExistence type="predicted"/>
<accession>A0A562REW1</accession>
<evidence type="ECO:0000256" key="1">
    <source>
        <dbReference type="ARBA" id="ARBA00022801"/>
    </source>
</evidence>
<dbReference type="PROSITE" id="PS51635">
    <property type="entry name" value="PNPLA"/>
    <property type="match status" value="1"/>
</dbReference>
<dbReference type="InterPro" id="IPR050301">
    <property type="entry name" value="NTE"/>
</dbReference>
<dbReference type="GO" id="GO:0016042">
    <property type="term" value="P:lipid catabolic process"/>
    <property type="evidence" value="ECO:0007669"/>
    <property type="project" value="UniProtKB-UniRule"/>
</dbReference>
<evidence type="ECO:0000256" key="3">
    <source>
        <dbReference type="ARBA" id="ARBA00023098"/>
    </source>
</evidence>
<organism evidence="6 7">
    <name type="scientific">Desulfobotulus alkaliphilus</name>
    <dbReference type="NCBI Taxonomy" id="622671"/>
    <lineage>
        <taxon>Bacteria</taxon>
        <taxon>Pseudomonadati</taxon>
        <taxon>Thermodesulfobacteriota</taxon>
        <taxon>Desulfobacteria</taxon>
        <taxon>Desulfobacterales</taxon>
        <taxon>Desulfobacteraceae</taxon>
        <taxon>Desulfobotulus</taxon>
    </lineage>
</organism>
<comment type="caution">
    <text evidence="6">The sequence shown here is derived from an EMBL/GenBank/DDBJ whole genome shotgun (WGS) entry which is preliminary data.</text>
</comment>